<reference evidence="1" key="1">
    <citation type="submission" date="2020-07" db="EMBL/GenBank/DDBJ databases">
        <title>Multicomponent nature underlies the extraordinary mechanical properties of spider dragline silk.</title>
        <authorList>
            <person name="Kono N."/>
            <person name="Nakamura H."/>
            <person name="Mori M."/>
            <person name="Yoshida Y."/>
            <person name="Ohtoshi R."/>
            <person name="Malay A.D."/>
            <person name="Moran D.A.P."/>
            <person name="Tomita M."/>
            <person name="Numata K."/>
            <person name="Arakawa K."/>
        </authorList>
    </citation>
    <scope>NUCLEOTIDE SEQUENCE</scope>
</reference>
<comment type="caution">
    <text evidence="1">The sequence shown here is derived from an EMBL/GenBank/DDBJ whole genome shotgun (WGS) entry which is preliminary data.</text>
</comment>
<dbReference type="EMBL" id="BMAO01030823">
    <property type="protein sequence ID" value="GFQ70580.1"/>
    <property type="molecule type" value="Genomic_DNA"/>
</dbReference>
<accession>A0A8X6KAW4</accession>
<dbReference type="Proteomes" id="UP000887116">
    <property type="component" value="Unassembled WGS sequence"/>
</dbReference>
<name>A0A8X6KAW4_TRICU</name>
<protein>
    <submittedName>
        <fullName evidence="1">Uncharacterized protein</fullName>
    </submittedName>
</protein>
<evidence type="ECO:0000313" key="2">
    <source>
        <dbReference type="Proteomes" id="UP000887116"/>
    </source>
</evidence>
<sequence length="88" mass="9245">MSAETRNGSEESTLNGTCIKNAQINVNDVSDIPLSQKEQDWYMQRKQLFLLLLAGTGNAATGDNSTATPTILTAGAVTLSDSVARATG</sequence>
<gene>
    <name evidence="1" type="ORF">TNCT_405421</name>
</gene>
<keyword evidence="2" id="KW-1185">Reference proteome</keyword>
<dbReference type="AlphaFoldDB" id="A0A8X6KAW4"/>
<organism evidence="1 2">
    <name type="scientific">Trichonephila clavata</name>
    <name type="common">Joro spider</name>
    <name type="synonym">Nephila clavata</name>
    <dbReference type="NCBI Taxonomy" id="2740835"/>
    <lineage>
        <taxon>Eukaryota</taxon>
        <taxon>Metazoa</taxon>
        <taxon>Ecdysozoa</taxon>
        <taxon>Arthropoda</taxon>
        <taxon>Chelicerata</taxon>
        <taxon>Arachnida</taxon>
        <taxon>Araneae</taxon>
        <taxon>Araneomorphae</taxon>
        <taxon>Entelegynae</taxon>
        <taxon>Araneoidea</taxon>
        <taxon>Nephilidae</taxon>
        <taxon>Trichonephila</taxon>
    </lineage>
</organism>
<proteinExistence type="predicted"/>
<evidence type="ECO:0000313" key="1">
    <source>
        <dbReference type="EMBL" id="GFQ70580.1"/>
    </source>
</evidence>